<dbReference type="NCBIfam" id="TIGR01727">
    <property type="entry name" value="oligo_HPY"/>
    <property type="match status" value="1"/>
</dbReference>
<dbReference type="FunFam" id="3.40.50.300:FF:000016">
    <property type="entry name" value="Oligopeptide ABC transporter ATP-binding component"/>
    <property type="match status" value="1"/>
</dbReference>
<dbReference type="EMBL" id="SMKO01000037">
    <property type="protein sequence ID" value="TDD05715.1"/>
    <property type="molecule type" value="Genomic_DNA"/>
</dbReference>
<evidence type="ECO:0000256" key="2">
    <source>
        <dbReference type="ARBA" id="ARBA00022448"/>
    </source>
</evidence>
<dbReference type="SUPFAM" id="SSF52540">
    <property type="entry name" value="P-loop containing nucleoside triphosphate hydrolases"/>
    <property type="match status" value="1"/>
</dbReference>
<keyword evidence="7" id="KW-1185">Reference proteome</keyword>
<dbReference type="Pfam" id="PF00005">
    <property type="entry name" value="ABC_tran"/>
    <property type="match status" value="1"/>
</dbReference>
<dbReference type="GO" id="GO:0055085">
    <property type="term" value="P:transmembrane transport"/>
    <property type="evidence" value="ECO:0007669"/>
    <property type="project" value="UniProtKB-ARBA"/>
</dbReference>
<dbReference type="InterPro" id="IPR017871">
    <property type="entry name" value="ABC_transporter-like_CS"/>
</dbReference>
<comment type="similarity">
    <text evidence="1">Belongs to the ABC transporter superfamily.</text>
</comment>
<evidence type="ECO:0000313" key="6">
    <source>
        <dbReference type="EMBL" id="TDD05715.1"/>
    </source>
</evidence>
<keyword evidence="4 6" id="KW-0067">ATP-binding</keyword>
<proteinExistence type="inferred from homology"/>
<dbReference type="Pfam" id="PF08352">
    <property type="entry name" value="oligo_HPY"/>
    <property type="match status" value="1"/>
</dbReference>
<dbReference type="SMART" id="SM00382">
    <property type="entry name" value="AAA"/>
    <property type="match status" value="1"/>
</dbReference>
<dbReference type="InterPro" id="IPR050319">
    <property type="entry name" value="ABC_transp_ATP-bind"/>
</dbReference>
<keyword evidence="3" id="KW-0547">Nucleotide-binding</keyword>
<evidence type="ECO:0000256" key="3">
    <source>
        <dbReference type="ARBA" id="ARBA00022741"/>
    </source>
</evidence>
<evidence type="ECO:0000259" key="5">
    <source>
        <dbReference type="PROSITE" id="PS50893"/>
    </source>
</evidence>
<dbReference type="CDD" id="cd03257">
    <property type="entry name" value="ABC_NikE_OppD_transporters"/>
    <property type="match status" value="1"/>
</dbReference>
<dbReference type="InterPro" id="IPR003439">
    <property type="entry name" value="ABC_transporter-like_ATP-bd"/>
</dbReference>
<dbReference type="AlphaFoldDB" id="A0A4R4VTJ8"/>
<evidence type="ECO:0000256" key="1">
    <source>
        <dbReference type="ARBA" id="ARBA00005417"/>
    </source>
</evidence>
<feature type="domain" description="ABC transporter" evidence="5">
    <location>
        <begin position="29"/>
        <end position="268"/>
    </location>
</feature>
<reference evidence="6 7" key="1">
    <citation type="submission" date="2019-03" db="EMBL/GenBank/DDBJ databases">
        <title>Draft genome sequences of novel Actinobacteria.</title>
        <authorList>
            <person name="Sahin N."/>
            <person name="Ay H."/>
            <person name="Saygin H."/>
        </authorList>
    </citation>
    <scope>NUCLEOTIDE SEQUENCE [LARGE SCALE GENOMIC DNA]</scope>
    <source>
        <strain evidence="6 7">KC310</strain>
    </source>
</reference>
<dbReference type="GO" id="GO:0005524">
    <property type="term" value="F:ATP binding"/>
    <property type="evidence" value="ECO:0007669"/>
    <property type="project" value="UniProtKB-KW"/>
</dbReference>
<keyword evidence="2" id="KW-0813">Transport</keyword>
<dbReference type="InterPro" id="IPR027417">
    <property type="entry name" value="P-loop_NTPase"/>
</dbReference>
<gene>
    <name evidence="6" type="ORF">E1292_16580</name>
</gene>
<evidence type="ECO:0000313" key="7">
    <source>
        <dbReference type="Proteomes" id="UP000295258"/>
    </source>
</evidence>
<dbReference type="GO" id="GO:0016887">
    <property type="term" value="F:ATP hydrolysis activity"/>
    <property type="evidence" value="ECO:0007669"/>
    <property type="project" value="InterPro"/>
</dbReference>
<organism evidence="6 7">
    <name type="scientific">Nonomuraea deserti</name>
    <dbReference type="NCBI Taxonomy" id="1848322"/>
    <lineage>
        <taxon>Bacteria</taxon>
        <taxon>Bacillati</taxon>
        <taxon>Actinomycetota</taxon>
        <taxon>Actinomycetes</taxon>
        <taxon>Streptosporangiales</taxon>
        <taxon>Streptosporangiaceae</taxon>
        <taxon>Nonomuraea</taxon>
    </lineage>
</organism>
<dbReference type="InterPro" id="IPR003593">
    <property type="entry name" value="AAA+_ATPase"/>
</dbReference>
<accession>A0A4R4VTJ8</accession>
<dbReference type="PANTHER" id="PTHR43776">
    <property type="entry name" value="TRANSPORT ATP-BINDING PROTEIN"/>
    <property type="match status" value="1"/>
</dbReference>
<dbReference type="Gene3D" id="3.40.50.300">
    <property type="entry name" value="P-loop containing nucleotide triphosphate hydrolases"/>
    <property type="match status" value="1"/>
</dbReference>
<name>A0A4R4VTJ8_9ACTN</name>
<comment type="caution">
    <text evidence="6">The sequence shown here is derived from an EMBL/GenBank/DDBJ whole genome shotgun (WGS) entry which is preliminary data.</text>
</comment>
<dbReference type="GO" id="GO:0015833">
    <property type="term" value="P:peptide transport"/>
    <property type="evidence" value="ECO:0007669"/>
    <property type="project" value="InterPro"/>
</dbReference>
<dbReference type="InterPro" id="IPR013563">
    <property type="entry name" value="Oligopep_ABC_C"/>
</dbReference>
<protein>
    <submittedName>
        <fullName evidence="6">ATP-binding cassette domain-containing protein</fullName>
    </submittedName>
</protein>
<sequence length="348" mass="37923">MPRLAAPARTPGGRPSGGLLPPRRSVVILRIDNLVKHYGQVRAVDGLSLEIGQGEVLGLVGESGSGKSTVGKCVLRLTDPTAGTIELAGRDITRLSRRAMRPLRRDMHMVFQDPFSSLNPRFTIEQIVGEPLLRHKVADRRGASERVSAMLEKVGLRQEMRSRFPHELSGGQRQRVGLARALVLEPKLVVADEPVSALDVSVQASVLNLITDLQRDMGFSCLFITHDLSVVEFLADRIAVMYLGKIVESGPKAEIFAAPRHPYTQALLSAAPVADPVRQRERRRVVLGGDVPSPVDPPSGCRFHTRCPLAYDACRTDEPPLTDTRGNGHPAACHLITADRIPDAAAHR</sequence>
<dbReference type="PROSITE" id="PS50893">
    <property type="entry name" value="ABC_TRANSPORTER_2"/>
    <property type="match status" value="1"/>
</dbReference>
<dbReference type="PANTHER" id="PTHR43776:SF7">
    <property type="entry name" value="D,D-DIPEPTIDE TRANSPORT ATP-BINDING PROTEIN DDPF-RELATED"/>
    <property type="match status" value="1"/>
</dbReference>
<dbReference type="PROSITE" id="PS00211">
    <property type="entry name" value="ABC_TRANSPORTER_1"/>
    <property type="match status" value="1"/>
</dbReference>
<dbReference type="Proteomes" id="UP000295258">
    <property type="component" value="Unassembled WGS sequence"/>
</dbReference>
<evidence type="ECO:0000256" key="4">
    <source>
        <dbReference type="ARBA" id="ARBA00022840"/>
    </source>
</evidence>